<dbReference type="AlphaFoldDB" id="A0A3E0H7S2"/>
<dbReference type="Proteomes" id="UP000256774">
    <property type="component" value="Unassembled WGS sequence"/>
</dbReference>
<feature type="domain" description="Glycosyl transferase family 25" evidence="1">
    <location>
        <begin position="6"/>
        <end position="179"/>
    </location>
</feature>
<dbReference type="RefSeq" id="WP_116207893.1">
    <property type="nucleotide sequence ID" value="NZ_QUNR01000002.1"/>
</dbReference>
<evidence type="ECO:0000313" key="3">
    <source>
        <dbReference type="Proteomes" id="UP000256774"/>
    </source>
</evidence>
<proteinExistence type="predicted"/>
<dbReference type="GO" id="GO:0016740">
    <property type="term" value="F:transferase activity"/>
    <property type="evidence" value="ECO:0007669"/>
    <property type="project" value="UniProtKB-KW"/>
</dbReference>
<dbReference type="Pfam" id="PF01755">
    <property type="entry name" value="Glyco_transf_25"/>
    <property type="match status" value="1"/>
</dbReference>
<organism evidence="2 3">
    <name type="scientific">Paraperlucidibaca baekdonensis</name>
    <dbReference type="NCBI Taxonomy" id="748120"/>
    <lineage>
        <taxon>Bacteria</taxon>
        <taxon>Pseudomonadati</taxon>
        <taxon>Pseudomonadota</taxon>
        <taxon>Gammaproteobacteria</taxon>
        <taxon>Moraxellales</taxon>
        <taxon>Moraxellaceae</taxon>
        <taxon>Paraperlucidibaca</taxon>
    </lineage>
</organism>
<name>A0A3E0H7S2_9GAMM</name>
<dbReference type="InterPro" id="IPR002654">
    <property type="entry name" value="Glyco_trans_25"/>
</dbReference>
<sequence>MPIAAWVINLPQARHRKAHIEAQQQALALPPCRWFSAIDGQALSKAEAEASICHKSLIRRAGRGFSLGELGCALSHRGIWQRFLASDEPYTLVLEDDAVLSEDLPAALPALEKHLASNSPRVVVLGKVRLYAQGSVKALTDAVSLMTPLRAWGGHAYLLNRAAAERMVQAQTPLRCMADDWVYFQRIAGVEVHGLEPYFADVLAVESQLEAERSQMRTAKPWHWRLTLRAFDRLWHKIWELRHALFHGPLRSHADNQMGFFQPCAKPQAEKTKSQK</sequence>
<accession>A0A3E0H7S2</accession>
<keyword evidence="2" id="KW-0808">Transferase</keyword>
<dbReference type="OrthoDB" id="9816113at2"/>
<keyword evidence="3" id="KW-1185">Reference proteome</keyword>
<dbReference type="EMBL" id="QUNR01000002">
    <property type="protein sequence ID" value="REH38866.1"/>
    <property type="molecule type" value="Genomic_DNA"/>
</dbReference>
<reference evidence="2 3" key="1">
    <citation type="submission" date="2018-08" db="EMBL/GenBank/DDBJ databases">
        <title>Genomic Encyclopedia of Type Strains, Phase IV (KMG-IV): sequencing the most valuable type-strain genomes for metagenomic binning, comparative biology and taxonomic classification.</title>
        <authorList>
            <person name="Goeker M."/>
        </authorList>
    </citation>
    <scope>NUCLEOTIDE SEQUENCE [LARGE SCALE GENOMIC DNA]</scope>
    <source>
        <strain evidence="2 3">DSM 26022</strain>
    </source>
</reference>
<evidence type="ECO:0000259" key="1">
    <source>
        <dbReference type="Pfam" id="PF01755"/>
    </source>
</evidence>
<evidence type="ECO:0000313" key="2">
    <source>
        <dbReference type="EMBL" id="REH38866.1"/>
    </source>
</evidence>
<comment type="caution">
    <text evidence="2">The sequence shown here is derived from an EMBL/GenBank/DDBJ whole genome shotgun (WGS) entry which is preliminary data.</text>
</comment>
<dbReference type="CDD" id="cd06532">
    <property type="entry name" value="Glyco_transf_25"/>
    <property type="match status" value="1"/>
</dbReference>
<gene>
    <name evidence="2" type="ORF">DFR26_1033</name>
</gene>
<protein>
    <submittedName>
        <fullName evidence="2">Glycosyl transferase family 25</fullName>
    </submittedName>
</protein>